<feature type="domain" description="GHMP kinase C-terminal" evidence="10">
    <location>
        <begin position="371"/>
        <end position="440"/>
    </location>
</feature>
<dbReference type="InterPro" id="IPR006206">
    <property type="entry name" value="Mevalonate/galactokinase"/>
</dbReference>
<reference evidence="12 13" key="1">
    <citation type="submission" date="2019-07" db="EMBL/GenBank/DDBJ databases">
        <title>Quadrisphaera sp. strain DD2A genome sequencing and assembly.</title>
        <authorList>
            <person name="Kim I."/>
        </authorList>
    </citation>
    <scope>NUCLEOTIDE SEQUENCE [LARGE SCALE GENOMIC DNA]</scope>
    <source>
        <strain evidence="12 13">DD2A</strain>
    </source>
</reference>
<evidence type="ECO:0000256" key="6">
    <source>
        <dbReference type="ARBA" id="ARBA00023144"/>
    </source>
</evidence>
<dbReference type="PROSITE" id="PS00106">
    <property type="entry name" value="GALACTOKINASE"/>
    <property type="match status" value="1"/>
</dbReference>
<evidence type="ECO:0000259" key="9">
    <source>
        <dbReference type="Pfam" id="PF00288"/>
    </source>
</evidence>
<dbReference type="PANTHER" id="PTHR10457:SF7">
    <property type="entry name" value="GALACTOKINASE-RELATED"/>
    <property type="match status" value="1"/>
</dbReference>
<dbReference type="InterPro" id="IPR013750">
    <property type="entry name" value="GHMP_kinase_C_dom"/>
</dbReference>
<dbReference type="AlphaFoldDB" id="A0A5C8ZMM1"/>
<dbReference type="Pfam" id="PF08544">
    <property type="entry name" value="GHMP_kinases_C"/>
    <property type="match status" value="1"/>
</dbReference>
<proteinExistence type="inferred from homology"/>
<dbReference type="PRINTS" id="PR00473">
    <property type="entry name" value="GALCTOKINASE"/>
</dbReference>
<protein>
    <recommendedName>
        <fullName evidence="7">Galactokinase</fullName>
        <ecNumber evidence="7">2.7.1.6</ecNumber>
    </recommendedName>
</protein>
<feature type="region of interest" description="Disordered" evidence="8">
    <location>
        <begin position="1"/>
        <end position="24"/>
    </location>
</feature>
<dbReference type="Gene3D" id="3.30.70.890">
    <property type="entry name" value="GHMP kinase, C-terminal domain"/>
    <property type="match status" value="1"/>
</dbReference>
<evidence type="ECO:0000256" key="5">
    <source>
        <dbReference type="ARBA" id="ARBA00022840"/>
    </source>
</evidence>
<dbReference type="SUPFAM" id="SSF55060">
    <property type="entry name" value="GHMP Kinase, C-terminal domain"/>
    <property type="match status" value="1"/>
</dbReference>
<evidence type="ECO:0000256" key="3">
    <source>
        <dbReference type="ARBA" id="ARBA00022741"/>
    </source>
</evidence>
<evidence type="ECO:0000313" key="12">
    <source>
        <dbReference type="EMBL" id="TXR58236.1"/>
    </source>
</evidence>
<evidence type="ECO:0000256" key="7">
    <source>
        <dbReference type="NCBIfam" id="TIGR00131"/>
    </source>
</evidence>
<accession>A0A5C8ZMM1</accession>
<dbReference type="InterPro" id="IPR036554">
    <property type="entry name" value="GHMP_kinase_C_sf"/>
</dbReference>
<keyword evidence="2 12" id="KW-0808">Transferase</keyword>
<dbReference type="InterPro" id="IPR019741">
    <property type="entry name" value="Galactokinase_CS"/>
</dbReference>
<name>A0A5C8ZMM1_9ACTN</name>
<dbReference type="PROSITE" id="PS00627">
    <property type="entry name" value="GHMP_KINASES_ATP"/>
    <property type="match status" value="1"/>
</dbReference>
<dbReference type="PIRSF" id="PIRSF000530">
    <property type="entry name" value="Galactokinase"/>
    <property type="match status" value="1"/>
</dbReference>
<dbReference type="NCBIfam" id="TIGR00131">
    <property type="entry name" value="gal_kin"/>
    <property type="match status" value="1"/>
</dbReference>
<dbReference type="GO" id="GO:0006012">
    <property type="term" value="P:galactose metabolic process"/>
    <property type="evidence" value="ECO:0007669"/>
    <property type="project" value="UniProtKB-UniRule"/>
</dbReference>
<keyword evidence="3" id="KW-0547">Nucleotide-binding</keyword>
<dbReference type="Proteomes" id="UP000321234">
    <property type="component" value="Unassembled WGS sequence"/>
</dbReference>
<dbReference type="InterPro" id="IPR019539">
    <property type="entry name" value="GalKase_N"/>
</dbReference>
<dbReference type="OrthoDB" id="250531at2"/>
<keyword evidence="4 12" id="KW-0418">Kinase</keyword>
<dbReference type="GO" id="GO:0005524">
    <property type="term" value="F:ATP binding"/>
    <property type="evidence" value="ECO:0007669"/>
    <property type="project" value="UniProtKB-UniRule"/>
</dbReference>
<dbReference type="InterPro" id="IPR014721">
    <property type="entry name" value="Ribsml_uS5_D2-typ_fold_subgr"/>
</dbReference>
<dbReference type="SUPFAM" id="SSF54211">
    <property type="entry name" value="Ribosomal protein S5 domain 2-like"/>
    <property type="match status" value="1"/>
</dbReference>
<keyword evidence="6" id="KW-0299">Galactose metabolism</keyword>
<comment type="similarity">
    <text evidence="1">Belongs to the GHMP kinase family. GalK subfamily.</text>
</comment>
<evidence type="ECO:0000256" key="1">
    <source>
        <dbReference type="ARBA" id="ARBA00006566"/>
    </source>
</evidence>
<dbReference type="Pfam" id="PF10509">
    <property type="entry name" value="GalKase_gal_bdg"/>
    <property type="match status" value="1"/>
</dbReference>
<dbReference type="PRINTS" id="PR00959">
    <property type="entry name" value="MEVGALKINASE"/>
</dbReference>
<keyword evidence="5" id="KW-0067">ATP-binding</keyword>
<evidence type="ECO:0000259" key="10">
    <source>
        <dbReference type="Pfam" id="PF08544"/>
    </source>
</evidence>
<feature type="domain" description="Galactokinase N-terminal" evidence="11">
    <location>
        <begin position="50"/>
        <end position="96"/>
    </location>
</feature>
<comment type="caution">
    <text evidence="12">The sequence shown here is derived from an EMBL/GenBank/DDBJ whole genome shotgun (WGS) entry which is preliminary data.</text>
</comment>
<dbReference type="InterPro" id="IPR000705">
    <property type="entry name" value="Galactokinase"/>
</dbReference>
<keyword evidence="13" id="KW-1185">Reference proteome</keyword>
<evidence type="ECO:0000259" key="11">
    <source>
        <dbReference type="Pfam" id="PF10509"/>
    </source>
</evidence>
<evidence type="ECO:0000313" key="13">
    <source>
        <dbReference type="Proteomes" id="UP000321234"/>
    </source>
</evidence>
<evidence type="ECO:0000256" key="8">
    <source>
        <dbReference type="SAM" id="MobiDB-lite"/>
    </source>
</evidence>
<feature type="domain" description="GHMP kinase N-terminal" evidence="9">
    <location>
        <begin position="136"/>
        <end position="225"/>
    </location>
</feature>
<keyword evidence="6" id="KW-0119">Carbohydrate metabolism</keyword>
<dbReference type="GO" id="GO:0004335">
    <property type="term" value="F:galactokinase activity"/>
    <property type="evidence" value="ECO:0007669"/>
    <property type="project" value="UniProtKB-UniRule"/>
</dbReference>
<dbReference type="EC" id="2.7.1.6" evidence="7"/>
<dbReference type="InterPro" id="IPR006203">
    <property type="entry name" value="GHMP_knse_ATP-bd_CS"/>
</dbReference>
<gene>
    <name evidence="12" type="primary">galK</name>
    <name evidence="12" type="ORF">FMM08_01345</name>
</gene>
<evidence type="ECO:0000256" key="4">
    <source>
        <dbReference type="ARBA" id="ARBA00022777"/>
    </source>
</evidence>
<sequence length="464" mass="46377">MDQRHDAGADRRPAAGGGFVTTTPTTAQGAPTWLEAAPASAAADAAVALFAGHWEGQADGVWSAPGRVNLIGEHLDYNGGPVLPLALPHSTVAAVRARQDGVVRVVSAADLGGEPSVWQGHLSDVGPGAPEGWAAYVAGVLWALAQAGHAVGGVDAAVVSTVPLGAGLSSSAALECVVALAVADLGSLGETSADAFRAELAAACVRAENEVARASTGGMDQAASLRCTAEHALRLDSATGAVTQVPLPLAEHGRALLVMDTRAPHRHADGEYGSRRAASERAAELLGHGLLAEAVTEAGGTAEGAEAVLDRLRTAAAEAGEGADRVEELVRRTRHVISETARVHQVVSLLTSAAQGSCVGVSGVGAVACIDDVGPVLSASHASMRDDYEISCPELDVVCSAAEAAGALGARMTGGGFGGSAVALVRAGTEEAVASAVRAAALEAGHPEPAFLRALASPGASRLR</sequence>
<dbReference type="InterPro" id="IPR006204">
    <property type="entry name" value="GHMP_kinase_N_dom"/>
</dbReference>
<evidence type="ECO:0000256" key="2">
    <source>
        <dbReference type="ARBA" id="ARBA00022679"/>
    </source>
</evidence>
<dbReference type="PANTHER" id="PTHR10457">
    <property type="entry name" value="MEVALONATE KINASE/GALACTOKINASE"/>
    <property type="match status" value="1"/>
</dbReference>
<dbReference type="InterPro" id="IPR020568">
    <property type="entry name" value="Ribosomal_Su5_D2-typ_SF"/>
</dbReference>
<dbReference type="Gene3D" id="3.30.230.10">
    <property type="match status" value="1"/>
</dbReference>
<feature type="compositionally biased region" description="Basic and acidic residues" evidence="8">
    <location>
        <begin position="1"/>
        <end position="13"/>
    </location>
</feature>
<dbReference type="Pfam" id="PF00288">
    <property type="entry name" value="GHMP_kinases_N"/>
    <property type="match status" value="1"/>
</dbReference>
<dbReference type="GO" id="GO:0005829">
    <property type="term" value="C:cytosol"/>
    <property type="evidence" value="ECO:0007669"/>
    <property type="project" value="TreeGrafter"/>
</dbReference>
<dbReference type="EMBL" id="VKAC01000001">
    <property type="protein sequence ID" value="TXR58236.1"/>
    <property type="molecule type" value="Genomic_DNA"/>
</dbReference>
<organism evidence="12 13">
    <name type="scientific">Quadrisphaera setariae</name>
    <dbReference type="NCBI Taxonomy" id="2593304"/>
    <lineage>
        <taxon>Bacteria</taxon>
        <taxon>Bacillati</taxon>
        <taxon>Actinomycetota</taxon>
        <taxon>Actinomycetes</taxon>
        <taxon>Kineosporiales</taxon>
        <taxon>Kineosporiaceae</taxon>
        <taxon>Quadrisphaera</taxon>
    </lineage>
</organism>